<dbReference type="Gene3D" id="3.80.10.10">
    <property type="entry name" value="Ribonuclease Inhibitor"/>
    <property type="match status" value="1"/>
</dbReference>
<feature type="region of interest" description="Disordered" evidence="1">
    <location>
        <begin position="437"/>
        <end position="474"/>
    </location>
</feature>
<proteinExistence type="predicted"/>
<dbReference type="Pfam" id="PF12937">
    <property type="entry name" value="F-box-like"/>
    <property type="match status" value="1"/>
</dbReference>
<evidence type="ECO:0000313" key="4">
    <source>
        <dbReference type="Proteomes" id="UP001175228"/>
    </source>
</evidence>
<feature type="compositionally biased region" description="Acidic residues" evidence="1">
    <location>
        <begin position="437"/>
        <end position="468"/>
    </location>
</feature>
<reference evidence="3" key="1">
    <citation type="submission" date="2023-06" db="EMBL/GenBank/DDBJ databases">
        <authorList>
            <consortium name="Lawrence Berkeley National Laboratory"/>
            <person name="Ahrendt S."/>
            <person name="Sahu N."/>
            <person name="Indic B."/>
            <person name="Wong-Bajracharya J."/>
            <person name="Merenyi Z."/>
            <person name="Ke H.-M."/>
            <person name="Monk M."/>
            <person name="Kocsube S."/>
            <person name="Drula E."/>
            <person name="Lipzen A."/>
            <person name="Balint B."/>
            <person name="Henrissat B."/>
            <person name="Andreopoulos B."/>
            <person name="Martin F.M."/>
            <person name="Harder C.B."/>
            <person name="Rigling D."/>
            <person name="Ford K.L."/>
            <person name="Foster G.D."/>
            <person name="Pangilinan J."/>
            <person name="Papanicolaou A."/>
            <person name="Barry K."/>
            <person name="LaButti K."/>
            <person name="Viragh M."/>
            <person name="Koriabine M."/>
            <person name="Yan M."/>
            <person name="Riley R."/>
            <person name="Champramary S."/>
            <person name="Plett K.L."/>
            <person name="Tsai I.J."/>
            <person name="Slot J."/>
            <person name="Sipos G."/>
            <person name="Plett J."/>
            <person name="Nagy L.G."/>
            <person name="Grigoriev I.V."/>
        </authorList>
    </citation>
    <scope>NUCLEOTIDE SEQUENCE</scope>
    <source>
        <strain evidence="3">HWK02</strain>
    </source>
</reference>
<evidence type="ECO:0000313" key="3">
    <source>
        <dbReference type="EMBL" id="KAK0505637.1"/>
    </source>
</evidence>
<dbReference type="Gene3D" id="1.20.1280.50">
    <property type="match status" value="1"/>
</dbReference>
<evidence type="ECO:0000256" key="1">
    <source>
        <dbReference type="SAM" id="MobiDB-lite"/>
    </source>
</evidence>
<dbReference type="AlphaFoldDB" id="A0AA39QME9"/>
<name>A0AA39QME9_9AGAR</name>
<organism evidence="3 4">
    <name type="scientific">Armillaria luteobubalina</name>
    <dbReference type="NCBI Taxonomy" id="153913"/>
    <lineage>
        <taxon>Eukaryota</taxon>
        <taxon>Fungi</taxon>
        <taxon>Dikarya</taxon>
        <taxon>Basidiomycota</taxon>
        <taxon>Agaricomycotina</taxon>
        <taxon>Agaricomycetes</taxon>
        <taxon>Agaricomycetidae</taxon>
        <taxon>Agaricales</taxon>
        <taxon>Marasmiineae</taxon>
        <taxon>Physalacriaceae</taxon>
        <taxon>Armillaria</taxon>
    </lineage>
</organism>
<dbReference type="InterPro" id="IPR001810">
    <property type="entry name" value="F-box_dom"/>
</dbReference>
<dbReference type="Proteomes" id="UP001175228">
    <property type="component" value="Unassembled WGS sequence"/>
</dbReference>
<dbReference type="SUPFAM" id="SSF52047">
    <property type="entry name" value="RNI-like"/>
    <property type="match status" value="1"/>
</dbReference>
<dbReference type="InterPro" id="IPR032675">
    <property type="entry name" value="LRR_dom_sf"/>
</dbReference>
<evidence type="ECO:0000259" key="2">
    <source>
        <dbReference type="Pfam" id="PF12937"/>
    </source>
</evidence>
<feature type="domain" description="F-box" evidence="2">
    <location>
        <begin position="7"/>
        <end position="61"/>
    </location>
</feature>
<comment type="caution">
    <text evidence="3">The sequence shown here is derived from an EMBL/GenBank/DDBJ whole genome shotgun (WGS) entry which is preliminary data.</text>
</comment>
<protein>
    <recommendedName>
        <fullName evidence="2">F-box domain-containing protein</fullName>
    </recommendedName>
</protein>
<keyword evidence="4" id="KW-1185">Reference proteome</keyword>
<sequence>MSSASKINQIPSELLALIFATGLRGLSYDAHRPLLALICSVCRHWRDVAIEASELWTTIHIPLDRHLPATQVFLERSKGRLIDVYIRAVNTDRDRFISRAYDAATITAVTVPHIPRVRTLVMVLADPDLYTVFSDAYRSISAPNLISLSIHLDDHVWRFGTYPQLFVANANSLCHFVTQGNLLDVVPSRTSLTTLELSDYFPTHIELQDLFNTSPYLETLILHDFVRNESGLPIEHDAAQAIIITAPITLKSLAVSLYFHTYNNKSTTSCPCILGSLRTPNLEYLEVVGILGVYINFKVHFGPLDKLRTLRLQHCSISLAVEEFSLSLKELKRLELVDMPPQDMRHIAGPRSSFFLPCLSSVFFSTTKGNTGRNFPYRLLQLAERCVAAGCPYFTLEVEEGHYGEFFSVFESCIQDGRVRLIENDCGGLIIDEKESEEWPGWVDDDSDGLEDEEAWPEDEDEVEDDGWDGPRWEDREYLSDEWPEIDFEDTDSDDAF</sequence>
<dbReference type="EMBL" id="JAUEPU010000001">
    <property type="protein sequence ID" value="KAK0505637.1"/>
    <property type="molecule type" value="Genomic_DNA"/>
</dbReference>
<accession>A0AA39QME9</accession>
<gene>
    <name evidence="3" type="ORF">EDD18DRAFT_558</name>
</gene>